<dbReference type="InterPro" id="IPR001650">
    <property type="entry name" value="Helicase_C-like"/>
</dbReference>
<evidence type="ECO:0000259" key="17">
    <source>
        <dbReference type="PROSITE" id="PS51194"/>
    </source>
</evidence>
<dbReference type="GO" id="GO:0006281">
    <property type="term" value="P:DNA repair"/>
    <property type="evidence" value="ECO:0007669"/>
    <property type="project" value="UniProtKB-KW"/>
</dbReference>
<dbReference type="InterPro" id="IPR027417">
    <property type="entry name" value="P-loop_NTPase"/>
</dbReference>
<feature type="region of interest" description="Disordered" evidence="14">
    <location>
        <begin position="252"/>
        <end position="284"/>
    </location>
</feature>
<proteinExistence type="inferred from homology"/>
<dbReference type="Pfam" id="PF08797">
    <property type="entry name" value="HIRAN"/>
    <property type="match status" value="1"/>
</dbReference>
<evidence type="ECO:0000259" key="15">
    <source>
        <dbReference type="PROSITE" id="PS50089"/>
    </source>
</evidence>
<keyword evidence="8" id="KW-0347">Helicase</keyword>
<protein>
    <submittedName>
        <fullName evidence="18">SNF2 family N-terminal domain-domain-containing protein</fullName>
    </submittedName>
</protein>
<dbReference type="SMART" id="SM00490">
    <property type="entry name" value="HELICc"/>
    <property type="match status" value="1"/>
</dbReference>
<dbReference type="AlphaFoldDB" id="A0A1Y2FS60"/>
<dbReference type="InterPro" id="IPR049730">
    <property type="entry name" value="SNF2/RAD54-like_C"/>
</dbReference>
<evidence type="ECO:0000256" key="13">
    <source>
        <dbReference type="PROSITE-ProRule" id="PRU00175"/>
    </source>
</evidence>
<evidence type="ECO:0000256" key="4">
    <source>
        <dbReference type="ARBA" id="ARBA00022741"/>
    </source>
</evidence>
<dbReference type="OrthoDB" id="2801544at2759"/>
<comment type="caution">
    <text evidence="18">The sequence shown here is derived from an EMBL/GenBank/DDBJ whole genome shotgun (WGS) entry which is preliminary data.</text>
</comment>
<evidence type="ECO:0000256" key="10">
    <source>
        <dbReference type="ARBA" id="ARBA00022840"/>
    </source>
</evidence>
<dbReference type="RefSeq" id="XP_040727316.1">
    <property type="nucleotide sequence ID" value="XM_040867546.1"/>
</dbReference>
<dbReference type="PROSITE" id="PS51194">
    <property type="entry name" value="HELICASE_CTER"/>
    <property type="match status" value="1"/>
</dbReference>
<evidence type="ECO:0000256" key="3">
    <source>
        <dbReference type="ARBA" id="ARBA00022723"/>
    </source>
</evidence>
<keyword evidence="3" id="KW-0479">Metal-binding</keyword>
<dbReference type="Proteomes" id="UP000193685">
    <property type="component" value="Unassembled WGS sequence"/>
</dbReference>
<evidence type="ECO:0000259" key="16">
    <source>
        <dbReference type="PROSITE" id="PS51192"/>
    </source>
</evidence>
<dbReference type="SUPFAM" id="SSF52540">
    <property type="entry name" value="P-loop containing nucleoside triphosphate hydrolases"/>
    <property type="match status" value="2"/>
</dbReference>
<evidence type="ECO:0000313" key="18">
    <source>
        <dbReference type="EMBL" id="ORY86134.1"/>
    </source>
</evidence>
<comment type="similarity">
    <text evidence="2">Belongs to the SNF2/RAD54 helicase family.</text>
</comment>
<dbReference type="Gene3D" id="3.40.50.300">
    <property type="entry name" value="P-loop containing nucleotide triphosphate hydrolases"/>
    <property type="match status" value="1"/>
</dbReference>
<keyword evidence="12" id="KW-0539">Nucleus</keyword>
<dbReference type="STRING" id="56484.A0A1Y2FS60"/>
<keyword evidence="7" id="KW-0378">Hydrolase</keyword>
<dbReference type="InterPro" id="IPR013083">
    <property type="entry name" value="Znf_RING/FYVE/PHD"/>
</dbReference>
<dbReference type="SMART" id="SM00910">
    <property type="entry name" value="HIRAN"/>
    <property type="match status" value="1"/>
</dbReference>
<dbReference type="GO" id="GO:0005524">
    <property type="term" value="F:ATP binding"/>
    <property type="evidence" value="ECO:0007669"/>
    <property type="project" value="UniProtKB-KW"/>
</dbReference>
<dbReference type="OMA" id="KVEPWSN"/>
<evidence type="ECO:0000313" key="19">
    <source>
        <dbReference type="Proteomes" id="UP000193685"/>
    </source>
</evidence>
<gene>
    <name evidence="18" type="ORF">BCR37DRAFT_344104</name>
</gene>
<dbReference type="GO" id="GO:0003676">
    <property type="term" value="F:nucleic acid binding"/>
    <property type="evidence" value="ECO:0007669"/>
    <property type="project" value="InterPro"/>
</dbReference>
<dbReference type="Gene3D" id="3.30.40.10">
    <property type="entry name" value="Zinc/RING finger domain, C3HC4 (zinc finger)"/>
    <property type="match status" value="1"/>
</dbReference>
<feature type="domain" description="Helicase ATP-binding" evidence="16">
    <location>
        <begin position="375"/>
        <end position="567"/>
    </location>
</feature>
<evidence type="ECO:0000256" key="12">
    <source>
        <dbReference type="ARBA" id="ARBA00023242"/>
    </source>
</evidence>
<evidence type="ECO:0000256" key="9">
    <source>
        <dbReference type="ARBA" id="ARBA00022833"/>
    </source>
</evidence>
<evidence type="ECO:0000256" key="1">
    <source>
        <dbReference type="ARBA" id="ARBA00004123"/>
    </source>
</evidence>
<feature type="domain" description="RING-type" evidence="15">
    <location>
        <begin position="752"/>
        <end position="797"/>
    </location>
</feature>
<keyword evidence="19" id="KW-1185">Reference proteome</keyword>
<accession>A0A1Y2FS60</accession>
<reference evidence="18 19" key="1">
    <citation type="submission" date="2016-07" db="EMBL/GenBank/DDBJ databases">
        <title>Pervasive Adenine N6-methylation of Active Genes in Fungi.</title>
        <authorList>
            <consortium name="DOE Joint Genome Institute"/>
            <person name="Mondo S.J."/>
            <person name="Dannebaum R.O."/>
            <person name="Kuo R.C."/>
            <person name="Labutti K."/>
            <person name="Haridas S."/>
            <person name="Kuo A."/>
            <person name="Salamov A."/>
            <person name="Ahrendt S.R."/>
            <person name="Lipzen A."/>
            <person name="Sullivan W."/>
            <person name="Andreopoulos W.B."/>
            <person name="Clum A."/>
            <person name="Lindquist E."/>
            <person name="Daum C."/>
            <person name="Ramamoorthy G.K."/>
            <person name="Gryganskyi A."/>
            <person name="Culley D."/>
            <person name="Magnuson J.K."/>
            <person name="James T.Y."/>
            <person name="O'Malley M.A."/>
            <person name="Stajich J.E."/>
            <person name="Spatafora J.W."/>
            <person name="Visel A."/>
            <person name="Grigoriev I.V."/>
        </authorList>
    </citation>
    <scope>NUCLEOTIDE SEQUENCE [LARGE SCALE GENOMIC DNA]</scope>
    <source>
        <strain evidence="18 19">12-1054</strain>
    </source>
</reference>
<dbReference type="InterPro" id="IPR038718">
    <property type="entry name" value="SNF2-like_sf"/>
</dbReference>
<dbReference type="Gene3D" id="3.40.50.10810">
    <property type="entry name" value="Tandem AAA-ATPase domain"/>
    <property type="match status" value="1"/>
</dbReference>
<dbReference type="GO" id="GO:0008094">
    <property type="term" value="F:ATP-dependent activity, acting on DNA"/>
    <property type="evidence" value="ECO:0007669"/>
    <property type="project" value="TreeGrafter"/>
</dbReference>
<dbReference type="InterPro" id="IPR014001">
    <property type="entry name" value="Helicase_ATP-bd"/>
</dbReference>
<sequence>MDPACSGIKRLFEASDGHTERAINMFFDGSWQQQQPPTEPHNAVLSTPTIPTHASTSGATAQPAIWKKKALGAFGTQGYMTCSTRVAAGQKLLITRQSSLNKVLHSAGRGKPPKAGRMHYAGKLHVNSITRFCSEDGTELGRLPQDVAVIVSTLLDLDMCTFEATCIYAPDRVRTGTNVDLQITCFIRKRAFQQKTGAMANHISVDDSAETAEEKMLKLRRFALVKLFGLIGVEPLGKGEDNQMRQVMEMTEATMEPPKKPPSLTQSKSTDSQEEAEDGTELQADQLDSLYRKAQTFDQSMPGMDPADTFAFTLKPYQRQALHWMYHKELHDAGQARKSDSLHPLWSEYLFQADDTASESFYMNPYSGELSLEFPKAMDECRGGILADEMGLGKTIEILSLVHTAKMERAEADPSMPLTKAPGQRCHTTLVVAPLTLISQWQSEAENASKEGTLKVLLYYGTDKSIDLNALCNGPGARHAPDMIITSYGVVLSEWLQREDGKPNNGLFAVDFHRVVLDEAHTIKNRQAKTSKACYSLKATRRWALTGTPIVNKLEDLFSLVHFLTVEPWGHFSFWRTFITIPFESKDYIRALDVVQTVLEPLVLRRTKDMRGQDGRPIVDLPPKQIEKVYLEFSEKERAIYNFISARARRTYVQNAEAGTVMKNYSMILGLILRLRQACCDPTLVHQRVDVTELPADEQAVKEDDATDLLADVSLKDMIEQFASGEAHGEQEASHFGATALQQIMDEAENECPICSAEPMEQQTVARCFHSACKSCFTGHIKFMKDRGEEPLCHTCRKPVSEQDLQEVIRYAQEGDQKDQVLLRPIQQTEGSAKVDALLHRLQETKRATPNIKSVVFSQFTSFLDLIGKSLRRHRLQFVRLDGSMSLKERALVLEKFRSAPANMTLIISLKAGGVGLNLTSANHVYMLDPWWSFAIEAQAIDRIHRMGQTRDVSVYRFIIKNSVEEKMLKIQDRKNFLASSLGMSKEEKKRETMRDIELLFED</sequence>
<dbReference type="GO" id="GO:0016818">
    <property type="term" value="F:hydrolase activity, acting on acid anhydrides, in phosphorus-containing anhydrides"/>
    <property type="evidence" value="ECO:0007669"/>
    <property type="project" value="InterPro"/>
</dbReference>
<dbReference type="CDD" id="cd18793">
    <property type="entry name" value="SF2_C_SNF"/>
    <property type="match status" value="1"/>
</dbReference>
<keyword evidence="9" id="KW-0862">Zinc</keyword>
<dbReference type="EMBL" id="MCFI01000003">
    <property type="protein sequence ID" value="ORY86134.1"/>
    <property type="molecule type" value="Genomic_DNA"/>
</dbReference>
<feature type="domain" description="Helicase C-terminal" evidence="17">
    <location>
        <begin position="834"/>
        <end position="998"/>
    </location>
</feature>
<dbReference type="SMART" id="SM00487">
    <property type="entry name" value="DEXDc"/>
    <property type="match status" value="1"/>
</dbReference>
<evidence type="ECO:0000256" key="5">
    <source>
        <dbReference type="ARBA" id="ARBA00022763"/>
    </source>
</evidence>
<dbReference type="InterPro" id="IPR000330">
    <property type="entry name" value="SNF2_N"/>
</dbReference>
<dbReference type="Pfam" id="PF00271">
    <property type="entry name" value="Helicase_C"/>
    <property type="match status" value="1"/>
</dbReference>
<dbReference type="Pfam" id="PF00176">
    <property type="entry name" value="SNF2-rel_dom"/>
    <property type="match status" value="1"/>
</dbReference>
<keyword evidence="10" id="KW-0067">ATP-binding</keyword>
<evidence type="ECO:0000256" key="8">
    <source>
        <dbReference type="ARBA" id="ARBA00022806"/>
    </source>
</evidence>
<name>A0A1Y2FS60_PROLT</name>
<evidence type="ECO:0000256" key="7">
    <source>
        <dbReference type="ARBA" id="ARBA00022801"/>
    </source>
</evidence>
<keyword evidence="4" id="KW-0547">Nucleotide-binding</keyword>
<evidence type="ECO:0000256" key="6">
    <source>
        <dbReference type="ARBA" id="ARBA00022771"/>
    </source>
</evidence>
<evidence type="ECO:0000256" key="11">
    <source>
        <dbReference type="ARBA" id="ARBA00023204"/>
    </source>
</evidence>
<keyword evidence="5" id="KW-0227">DNA damage</keyword>
<dbReference type="SUPFAM" id="SSF57850">
    <property type="entry name" value="RING/U-box"/>
    <property type="match status" value="1"/>
</dbReference>
<dbReference type="CDD" id="cd18008">
    <property type="entry name" value="DEXDc_SHPRH-like"/>
    <property type="match status" value="1"/>
</dbReference>
<dbReference type="PANTHER" id="PTHR45626">
    <property type="entry name" value="TRANSCRIPTION TERMINATION FACTOR 2-RELATED"/>
    <property type="match status" value="1"/>
</dbReference>
<keyword evidence="11" id="KW-0234">DNA repair</keyword>
<evidence type="ECO:0000256" key="14">
    <source>
        <dbReference type="SAM" id="MobiDB-lite"/>
    </source>
</evidence>
<dbReference type="GO" id="GO:0008270">
    <property type="term" value="F:zinc ion binding"/>
    <property type="evidence" value="ECO:0007669"/>
    <property type="project" value="UniProtKB-KW"/>
</dbReference>
<dbReference type="PROSITE" id="PS51192">
    <property type="entry name" value="HELICASE_ATP_BIND_1"/>
    <property type="match status" value="1"/>
</dbReference>
<keyword evidence="6 13" id="KW-0863">Zinc-finger</keyword>
<evidence type="ECO:0000256" key="2">
    <source>
        <dbReference type="ARBA" id="ARBA00007025"/>
    </source>
</evidence>
<dbReference type="InterPro" id="IPR050628">
    <property type="entry name" value="SNF2_RAD54_helicase_TF"/>
</dbReference>
<comment type="subcellular location">
    <subcellularLocation>
        <location evidence="1">Nucleus</location>
    </subcellularLocation>
</comment>
<dbReference type="GeneID" id="63784145"/>
<dbReference type="PROSITE" id="PS50089">
    <property type="entry name" value="ZF_RING_2"/>
    <property type="match status" value="1"/>
</dbReference>
<dbReference type="PANTHER" id="PTHR45626:SF22">
    <property type="entry name" value="DNA REPAIR PROTEIN RAD5"/>
    <property type="match status" value="1"/>
</dbReference>
<dbReference type="InterPro" id="IPR014905">
    <property type="entry name" value="HIRAN"/>
</dbReference>
<dbReference type="GO" id="GO:0004386">
    <property type="term" value="F:helicase activity"/>
    <property type="evidence" value="ECO:0007669"/>
    <property type="project" value="UniProtKB-KW"/>
</dbReference>
<organism evidence="18 19">
    <name type="scientific">Protomyces lactucae-debilis</name>
    <dbReference type="NCBI Taxonomy" id="2754530"/>
    <lineage>
        <taxon>Eukaryota</taxon>
        <taxon>Fungi</taxon>
        <taxon>Dikarya</taxon>
        <taxon>Ascomycota</taxon>
        <taxon>Taphrinomycotina</taxon>
        <taxon>Taphrinomycetes</taxon>
        <taxon>Taphrinales</taxon>
        <taxon>Protomycetaceae</taxon>
        <taxon>Protomyces</taxon>
    </lineage>
</organism>
<dbReference type="InterPro" id="IPR001841">
    <property type="entry name" value="Znf_RING"/>
</dbReference>
<dbReference type="GO" id="GO:0005634">
    <property type="term" value="C:nucleus"/>
    <property type="evidence" value="ECO:0007669"/>
    <property type="project" value="UniProtKB-SubCell"/>
</dbReference>